<reference evidence="12 13" key="1">
    <citation type="submission" date="2015-07" db="EMBL/GenBank/DDBJ databases">
        <title>Whole genome sequence of Ardenticatena maritima DSM 23922.</title>
        <authorList>
            <person name="Hemp J."/>
            <person name="Ward L.M."/>
            <person name="Pace L.A."/>
            <person name="Fischer W.W."/>
        </authorList>
    </citation>
    <scope>NUCLEOTIDE SEQUENCE [LARGE SCALE GENOMIC DNA]</scope>
    <source>
        <strain evidence="12 13">110S</strain>
    </source>
</reference>
<dbReference type="InterPro" id="IPR017853">
    <property type="entry name" value="GH"/>
</dbReference>
<dbReference type="InterPro" id="IPR017736">
    <property type="entry name" value="Glyco_hydro_1_beta-glucosidase"/>
</dbReference>
<dbReference type="PRINTS" id="PR00131">
    <property type="entry name" value="GLHYDRLASE1"/>
</dbReference>
<evidence type="ECO:0000313" key="13">
    <source>
        <dbReference type="Proteomes" id="UP000050502"/>
    </source>
</evidence>
<keyword evidence="5" id="KW-0136">Cellulose degradation</keyword>
<evidence type="ECO:0000256" key="10">
    <source>
        <dbReference type="PIRSR" id="PIRSR617736-2"/>
    </source>
</evidence>
<evidence type="ECO:0000256" key="1">
    <source>
        <dbReference type="ARBA" id="ARBA00000448"/>
    </source>
</evidence>
<feature type="active site" description="Proton donor" evidence="9">
    <location>
        <position position="165"/>
    </location>
</feature>
<feature type="binding site" evidence="10">
    <location>
        <position position="19"/>
    </location>
    <ligand>
        <name>substrate</name>
    </ligand>
</feature>
<comment type="similarity">
    <text evidence="2 11">Belongs to the glycosyl hydrolase 1 family.</text>
</comment>
<evidence type="ECO:0000256" key="5">
    <source>
        <dbReference type="ARBA" id="ARBA00023001"/>
    </source>
</evidence>
<comment type="caution">
    <text evidence="12">The sequence shown here is derived from an EMBL/GenBank/DDBJ whole genome shotgun (WGS) entry which is preliminary data.</text>
</comment>
<evidence type="ECO:0000256" key="8">
    <source>
        <dbReference type="ARBA" id="ARBA00023326"/>
    </source>
</evidence>
<evidence type="ECO:0000256" key="9">
    <source>
        <dbReference type="PIRSR" id="PIRSR617736-1"/>
    </source>
</evidence>
<feature type="binding site" evidence="10">
    <location>
        <position position="293"/>
    </location>
    <ligand>
        <name>substrate</name>
    </ligand>
</feature>
<dbReference type="InterPro" id="IPR033132">
    <property type="entry name" value="GH_1_N_CS"/>
</dbReference>
<feature type="binding site" evidence="10">
    <location>
        <position position="401"/>
    </location>
    <ligand>
        <name>substrate</name>
    </ligand>
</feature>
<dbReference type="EC" id="3.2.1.21" evidence="3 11"/>
<dbReference type="GO" id="GO:0008422">
    <property type="term" value="F:beta-glucosidase activity"/>
    <property type="evidence" value="ECO:0007669"/>
    <property type="project" value="UniProtKB-EC"/>
</dbReference>
<comment type="catalytic activity">
    <reaction evidence="1 11">
        <text>Hydrolysis of terminal, non-reducing beta-D-glucosyl residues with release of beta-D-glucose.</text>
        <dbReference type="EC" id="3.2.1.21"/>
    </reaction>
</comment>
<feature type="active site" description="Nucleophile" evidence="9">
    <location>
        <position position="354"/>
    </location>
</feature>
<dbReference type="PROSITE" id="PS00653">
    <property type="entry name" value="GLYCOSYL_HYDROL_F1_2"/>
    <property type="match status" value="1"/>
</dbReference>
<evidence type="ECO:0000256" key="3">
    <source>
        <dbReference type="ARBA" id="ARBA00012744"/>
    </source>
</evidence>
<evidence type="ECO:0000256" key="7">
    <source>
        <dbReference type="ARBA" id="ARBA00023295"/>
    </source>
</evidence>
<accession>A0A0P6YGK0</accession>
<feature type="binding site" evidence="10">
    <location>
        <position position="120"/>
    </location>
    <ligand>
        <name>substrate</name>
    </ligand>
</feature>
<dbReference type="PANTHER" id="PTHR10353">
    <property type="entry name" value="GLYCOSYL HYDROLASE"/>
    <property type="match status" value="1"/>
</dbReference>
<dbReference type="GO" id="GO:0005829">
    <property type="term" value="C:cytosol"/>
    <property type="evidence" value="ECO:0007669"/>
    <property type="project" value="TreeGrafter"/>
</dbReference>
<organism evidence="12 13">
    <name type="scientific">Ardenticatena maritima</name>
    <dbReference type="NCBI Taxonomy" id="872965"/>
    <lineage>
        <taxon>Bacteria</taxon>
        <taxon>Bacillati</taxon>
        <taxon>Chloroflexota</taxon>
        <taxon>Ardenticatenia</taxon>
        <taxon>Ardenticatenales</taxon>
        <taxon>Ardenticatenaceae</taxon>
        <taxon>Ardenticatena</taxon>
    </lineage>
</organism>
<evidence type="ECO:0000313" key="12">
    <source>
        <dbReference type="EMBL" id="KPL89518.1"/>
    </source>
</evidence>
<dbReference type="SUPFAM" id="SSF51445">
    <property type="entry name" value="(Trans)glycosidases"/>
    <property type="match status" value="1"/>
</dbReference>
<evidence type="ECO:0000256" key="6">
    <source>
        <dbReference type="ARBA" id="ARBA00023277"/>
    </source>
</evidence>
<protein>
    <recommendedName>
        <fullName evidence="3 11">Beta-glucosidase</fullName>
        <ecNumber evidence="3 11">3.2.1.21</ecNumber>
    </recommendedName>
</protein>
<dbReference type="FunFam" id="3.20.20.80:FF:000004">
    <property type="entry name" value="Beta-glucosidase 6-phospho-beta-glucosidase"/>
    <property type="match status" value="1"/>
</dbReference>
<keyword evidence="8" id="KW-0624">Polysaccharide degradation</keyword>
<feature type="binding site" evidence="10">
    <location>
        <begin position="408"/>
        <end position="409"/>
    </location>
    <ligand>
        <name>substrate</name>
    </ligand>
</feature>
<dbReference type="PATRIC" id="fig|872965.6.peg.676"/>
<dbReference type="Pfam" id="PF00232">
    <property type="entry name" value="Glyco_hydro_1"/>
    <property type="match status" value="1"/>
</dbReference>
<dbReference type="PANTHER" id="PTHR10353:SF36">
    <property type="entry name" value="LP05116P"/>
    <property type="match status" value="1"/>
</dbReference>
<keyword evidence="7 11" id="KW-0326">Glycosidase</keyword>
<evidence type="ECO:0000256" key="4">
    <source>
        <dbReference type="ARBA" id="ARBA00022801"/>
    </source>
</evidence>
<dbReference type="EMBL" id="LGKN01000003">
    <property type="protein sequence ID" value="KPL89518.1"/>
    <property type="molecule type" value="Genomic_DNA"/>
</dbReference>
<dbReference type="AlphaFoldDB" id="A0A0P6YGK0"/>
<dbReference type="RefSeq" id="WP_060687224.1">
    <property type="nucleotide sequence ID" value="NZ_LGKN01000003.1"/>
</dbReference>
<name>A0A0P6YGK0_9CHLR</name>
<keyword evidence="6" id="KW-0119">Carbohydrate metabolism</keyword>
<dbReference type="NCBIfam" id="TIGR03356">
    <property type="entry name" value="BGL"/>
    <property type="match status" value="1"/>
</dbReference>
<keyword evidence="4 11" id="KW-0378">Hydrolase</keyword>
<sequence length="449" mass="51420">MRLTFPDGFLWGVAASAYQIEGAAREDGRGESIWDRFSHQPYRTLNGDTGDVACDHYHRMPEDVAMMAELGIPCYGFTVAWPRILPEGRGQVNQKGLDFYNRLVDTLLEHGIRPKVTLFHWDLPQVLQDEGGWPNRDCPDWFADYARVVFDALGDRVDLWATINEPWVAAFIGYGMGIHAPGIQDAAQAYQAAHHLNLAHGKVVQLFRQGGYKGEIGYVLNLNGLLPGSDRPEDIEATQRLYDETHSFFLDPVFRGTYPEALFSWLGTQAPDVRDGDLDIIHTPIDFLGINHYNTDLIFYDVMSTHWLKVRSVPYSAPGWGQTEMGWGINPPGIKREIMNVVERYDNPKIIITENGCAMPDEPDENGFVADWNRIFFLKAHLQQVHEAIQDSANVQGYFVWSILDNFEWERGYSRRFGLVRVEYETLRRIPKQSAYWYRDVIRENALTI</sequence>
<dbReference type="GO" id="GO:0030245">
    <property type="term" value="P:cellulose catabolic process"/>
    <property type="evidence" value="ECO:0007669"/>
    <property type="project" value="UniProtKB-KW"/>
</dbReference>
<dbReference type="Gene3D" id="3.20.20.80">
    <property type="entry name" value="Glycosidases"/>
    <property type="match status" value="1"/>
</dbReference>
<evidence type="ECO:0000256" key="2">
    <source>
        <dbReference type="ARBA" id="ARBA00010838"/>
    </source>
</evidence>
<evidence type="ECO:0000256" key="11">
    <source>
        <dbReference type="RuleBase" id="RU361175"/>
    </source>
</evidence>
<proteinExistence type="inferred from homology"/>
<feature type="binding site" evidence="10">
    <location>
        <position position="164"/>
    </location>
    <ligand>
        <name>substrate</name>
    </ligand>
</feature>
<dbReference type="InterPro" id="IPR001360">
    <property type="entry name" value="Glyco_hydro_1"/>
</dbReference>
<dbReference type="Proteomes" id="UP000050502">
    <property type="component" value="Unassembled WGS sequence"/>
</dbReference>
<gene>
    <name evidence="12" type="ORF">SE16_03570</name>
</gene>